<gene>
    <name evidence="3" type="ORF">K491DRAFT_720511</name>
</gene>
<dbReference type="Proteomes" id="UP000799324">
    <property type="component" value="Unassembled WGS sequence"/>
</dbReference>
<dbReference type="Pfam" id="PF20163">
    <property type="entry name" value="DUF6536"/>
    <property type="match status" value="1"/>
</dbReference>
<keyword evidence="4" id="KW-1185">Reference proteome</keyword>
<dbReference type="AlphaFoldDB" id="A0A6A6SX00"/>
<feature type="transmembrane region" description="Helical" evidence="1">
    <location>
        <begin position="892"/>
        <end position="920"/>
    </location>
</feature>
<feature type="transmembrane region" description="Helical" evidence="1">
    <location>
        <begin position="359"/>
        <end position="383"/>
    </location>
</feature>
<feature type="transmembrane region" description="Helical" evidence="1">
    <location>
        <begin position="782"/>
        <end position="802"/>
    </location>
</feature>
<evidence type="ECO:0000259" key="2">
    <source>
        <dbReference type="Pfam" id="PF20163"/>
    </source>
</evidence>
<feature type="transmembrane region" description="Helical" evidence="1">
    <location>
        <begin position="844"/>
        <end position="871"/>
    </location>
</feature>
<dbReference type="PANTHER" id="PTHR35395">
    <property type="entry name" value="DUF6536 DOMAIN-CONTAINING PROTEIN"/>
    <property type="match status" value="1"/>
</dbReference>
<feature type="domain" description="DUF6536" evidence="2">
    <location>
        <begin position="355"/>
        <end position="505"/>
    </location>
</feature>
<proteinExistence type="predicted"/>
<evidence type="ECO:0000256" key="1">
    <source>
        <dbReference type="SAM" id="Phobius"/>
    </source>
</evidence>
<dbReference type="InterPro" id="IPR046623">
    <property type="entry name" value="DUF6536"/>
</dbReference>
<sequence length="998" mass="111297">MEDPKSNLYPKITNHIHEIVKKLKQLNDCHRDPCNPEVEPVLSPIPIIGTVKLHGTHADIVVSQSPSNIVVFQSRNNPKLLPTADNHAFATTMSPKTPTILKLRDEYIARWRDLNPTETLDETVPITIAGEWIGPKVQKGVAVSELSNRFVIISVKINGSWVRDSDYAEIEAPDDDIYNISRGGFYHSTLHPQDPQKFVPDMQDLAEKIAANCPFAASFGVNGEGEGLVWKLAPDEYVGDASLWFKTKGGRFKPTFTPAPRKPAANMAEKEEQAQTLAMAWCNELRLEQGWDYLREMGATRVPETSPHTNVEYESVPRDWDDIDTSYNAGTTEPQHPKSWWGRRKLWFQRRFSGWRGGVIACISATSLVLFINIILAIVAGTAGHPTDGFATVYNGSCEKTPALFEGLQFIVNLFSTVLLGASNYCMQRLVAPTRAEIDAAHAKRKWLDIGMPSFRNLTSINGLRVGLWSLLLLSSLPLHFLFNSVIIKEKAAYDVNFLVVDPSIFTTSAADVTWPDTWGQGQRSEFDVMLSIGNYQDASVWDNITNDECVARYGAAYVTSGHGFGVPNQQYRNEYSMDASLQVLFSVSGSGDLAVNQRENYWNERVPFDYCLSQKVPGHCGIQFSTTIMAVVIVCNIFKLAVMVVILWKFDRDTTIVTIGDAVQSFIQTPDPTTKDCCLESRRSIVKAWKTPLQSRRGQVSQKPKLFSRLWFTAASWKRWTIPVILWIPSTAVGIWLATKNEVHCENYVQTSKRCSLNGFGEVSPYYLLDVPSLRNTSSTLPYVIVANTPQVIISLFYYTYNSLYTSMLANREWTQYATKRAALRVSYPKPGQRSTHFLQVPYVYSVPLLAMSLLFHWFVSTSIFLARVVRYEADDPMGAKQTRKQYQDSGLGYSMEGLVASLVWGSVLIGVCFLAGMLGRYPDAGMPLGGTNSAVVSAACHVESAAGEKSDVEGVVTRPLKWGVTREGERDAAGHCSFSDAEVVKPTPGFLYARVK</sequence>
<dbReference type="OrthoDB" id="5429634at2759"/>
<feature type="transmembrane region" description="Helical" evidence="1">
    <location>
        <begin position="629"/>
        <end position="649"/>
    </location>
</feature>
<protein>
    <recommendedName>
        <fullName evidence="2">DUF6536 domain-containing protein</fullName>
    </recommendedName>
</protein>
<keyword evidence="1" id="KW-0472">Membrane</keyword>
<keyword evidence="1" id="KW-1133">Transmembrane helix</keyword>
<keyword evidence="1" id="KW-0812">Transmembrane</keyword>
<accession>A0A6A6SX00</accession>
<dbReference type="SUPFAM" id="SSF56091">
    <property type="entry name" value="DNA ligase/mRNA capping enzyme, catalytic domain"/>
    <property type="match status" value="1"/>
</dbReference>
<evidence type="ECO:0000313" key="4">
    <source>
        <dbReference type="Proteomes" id="UP000799324"/>
    </source>
</evidence>
<dbReference type="PANTHER" id="PTHR35395:SF1">
    <property type="entry name" value="DUF6536 DOMAIN-CONTAINING PROTEIN"/>
    <property type="match status" value="1"/>
</dbReference>
<reference evidence="3" key="1">
    <citation type="journal article" date="2020" name="Stud. Mycol.">
        <title>101 Dothideomycetes genomes: a test case for predicting lifestyles and emergence of pathogens.</title>
        <authorList>
            <person name="Haridas S."/>
            <person name="Albert R."/>
            <person name="Binder M."/>
            <person name="Bloem J."/>
            <person name="Labutti K."/>
            <person name="Salamov A."/>
            <person name="Andreopoulos B."/>
            <person name="Baker S."/>
            <person name="Barry K."/>
            <person name="Bills G."/>
            <person name="Bluhm B."/>
            <person name="Cannon C."/>
            <person name="Castanera R."/>
            <person name="Culley D."/>
            <person name="Daum C."/>
            <person name="Ezra D."/>
            <person name="Gonzalez J."/>
            <person name="Henrissat B."/>
            <person name="Kuo A."/>
            <person name="Liang C."/>
            <person name="Lipzen A."/>
            <person name="Lutzoni F."/>
            <person name="Magnuson J."/>
            <person name="Mondo S."/>
            <person name="Nolan M."/>
            <person name="Ohm R."/>
            <person name="Pangilinan J."/>
            <person name="Park H.-J."/>
            <person name="Ramirez L."/>
            <person name="Alfaro M."/>
            <person name="Sun H."/>
            <person name="Tritt A."/>
            <person name="Yoshinaga Y."/>
            <person name="Zwiers L.-H."/>
            <person name="Turgeon B."/>
            <person name="Goodwin S."/>
            <person name="Spatafora J."/>
            <person name="Crous P."/>
            <person name="Grigoriev I."/>
        </authorList>
    </citation>
    <scope>NUCLEOTIDE SEQUENCE</scope>
    <source>
        <strain evidence="3">CBS 122681</strain>
    </source>
</reference>
<organism evidence="3 4">
    <name type="scientific">Lophiostoma macrostomum CBS 122681</name>
    <dbReference type="NCBI Taxonomy" id="1314788"/>
    <lineage>
        <taxon>Eukaryota</taxon>
        <taxon>Fungi</taxon>
        <taxon>Dikarya</taxon>
        <taxon>Ascomycota</taxon>
        <taxon>Pezizomycotina</taxon>
        <taxon>Dothideomycetes</taxon>
        <taxon>Pleosporomycetidae</taxon>
        <taxon>Pleosporales</taxon>
        <taxon>Lophiostomataceae</taxon>
        <taxon>Lophiostoma</taxon>
    </lineage>
</organism>
<evidence type="ECO:0000313" key="3">
    <source>
        <dbReference type="EMBL" id="KAF2650724.1"/>
    </source>
</evidence>
<name>A0A6A6SX00_9PLEO</name>
<feature type="transmembrane region" description="Helical" evidence="1">
    <location>
        <begin position="403"/>
        <end position="422"/>
    </location>
</feature>
<dbReference type="EMBL" id="MU004446">
    <property type="protein sequence ID" value="KAF2650724.1"/>
    <property type="molecule type" value="Genomic_DNA"/>
</dbReference>
<feature type="transmembrane region" description="Helical" evidence="1">
    <location>
        <begin position="466"/>
        <end position="483"/>
    </location>
</feature>